<evidence type="ECO:0000256" key="7">
    <source>
        <dbReference type="ARBA" id="ARBA00022763"/>
    </source>
</evidence>
<feature type="binding site" evidence="12">
    <location>
        <begin position="31"/>
        <end position="38"/>
    </location>
    <ligand>
        <name>ATP</name>
        <dbReference type="ChEBI" id="CHEBI:30616"/>
    </ligand>
</feature>
<keyword evidence="7 12" id="KW-0227">DNA damage</keyword>
<evidence type="ECO:0000256" key="12">
    <source>
        <dbReference type="HAMAP-Rule" id="MF_00365"/>
    </source>
</evidence>
<proteinExistence type="inferred from homology"/>
<dbReference type="NCBIfam" id="TIGR00611">
    <property type="entry name" value="recf"/>
    <property type="match status" value="1"/>
</dbReference>
<dbReference type="Proteomes" id="UP000437736">
    <property type="component" value="Unassembled WGS sequence"/>
</dbReference>
<feature type="domain" description="RecF/RecN/SMC N-terminal" evidence="14">
    <location>
        <begin position="3"/>
        <end position="332"/>
    </location>
</feature>
<evidence type="ECO:0000256" key="11">
    <source>
        <dbReference type="ARBA" id="ARBA00025401"/>
    </source>
</evidence>
<accession>A0ABW9QRW6</accession>
<evidence type="ECO:0000256" key="5">
    <source>
        <dbReference type="ARBA" id="ARBA00022705"/>
    </source>
</evidence>
<keyword evidence="12 13" id="KW-0742">SOS response</keyword>
<keyword evidence="8 12" id="KW-0067">ATP-binding</keyword>
<evidence type="ECO:0000256" key="10">
    <source>
        <dbReference type="ARBA" id="ARBA00023204"/>
    </source>
</evidence>
<evidence type="ECO:0000259" key="14">
    <source>
        <dbReference type="Pfam" id="PF02463"/>
    </source>
</evidence>
<dbReference type="PROSITE" id="PS00617">
    <property type="entry name" value="RECF_1"/>
    <property type="match status" value="1"/>
</dbReference>
<reference evidence="15 16" key="1">
    <citation type="submission" date="2019-11" db="EMBL/GenBank/DDBJ databases">
        <title>Acidiferrimicrobium australis gen. nov., sp. nov., an acidophilic and obligately heterotrophic, member of the Actinobacteria that catalyses dissimilatory oxido- reduction of iron isolated from metal-rich acidic water in Chile.</title>
        <authorList>
            <person name="Gonzalez D."/>
            <person name="Huber K."/>
            <person name="Hedrich S."/>
            <person name="Rojas-Villalobos C."/>
            <person name="Quatrini R."/>
            <person name="Dinamarca M.A."/>
            <person name="Schwarz A."/>
            <person name="Canales C."/>
            <person name="Nancucheo I."/>
        </authorList>
    </citation>
    <scope>NUCLEOTIDE SEQUENCE [LARGE SCALE GENOMIC DNA]</scope>
    <source>
        <strain evidence="15 16">USS-CCA1</strain>
    </source>
</reference>
<dbReference type="Pfam" id="PF02463">
    <property type="entry name" value="SMC_N"/>
    <property type="match status" value="1"/>
</dbReference>
<keyword evidence="5 12" id="KW-0235">DNA replication</keyword>
<dbReference type="PROSITE" id="PS00618">
    <property type="entry name" value="RECF_2"/>
    <property type="match status" value="1"/>
</dbReference>
<sequence length="364" mass="38757">MQLERLWLTDFRNYAAAELHPAPDGLTVVTGANGEGKTNLLEAVGYLATLRSFRGAPGEALVRAGAPVAVVRAEARRDGRGLLLEAELHPTGRDRVQVNRQPLKRTRDLLGALQVTVFAPDDLELVKGGPAARRRYLDDLLVALHPRHDATQTELDRVLRQRNTLLRQAGGRATPDVVATLEVWDAKLADAGEKLVTARRGLTAALEPLVSSAYAQVAEAARLRGSHVGVRLAYQASWEGGLAAALAAARGDDLRRGVTTVGPHRDELGCWIGDLPARTHASQGEQRSLALGLRLGGHRLVAERIGSAPVLLLDDVFSELDADRSAALLDALPAGQALLTTAGSPPPGAEARHVVRVEGGKLLP</sequence>
<dbReference type="PANTHER" id="PTHR32182">
    <property type="entry name" value="DNA REPLICATION AND REPAIR PROTEIN RECF"/>
    <property type="match status" value="1"/>
</dbReference>
<evidence type="ECO:0000256" key="2">
    <source>
        <dbReference type="ARBA" id="ARBA00008016"/>
    </source>
</evidence>
<dbReference type="EMBL" id="WJHE01000335">
    <property type="protein sequence ID" value="MST32582.1"/>
    <property type="molecule type" value="Genomic_DNA"/>
</dbReference>
<evidence type="ECO:0000313" key="15">
    <source>
        <dbReference type="EMBL" id="MST32582.1"/>
    </source>
</evidence>
<gene>
    <name evidence="12 15" type="primary">recF</name>
    <name evidence="15" type="ORF">GHK86_07580</name>
</gene>
<dbReference type="InterPro" id="IPR001238">
    <property type="entry name" value="DNA-binding_RecF"/>
</dbReference>
<dbReference type="SUPFAM" id="SSF52540">
    <property type="entry name" value="P-loop containing nucleoside triphosphate hydrolases"/>
    <property type="match status" value="1"/>
</dbReference>
<keyword evidence="6 12" id="KW-0547">Nucleotide-binding</keyword>
<comment type="subcellular location">
    <subcellularLocation>
        <location evidence="1 12 13">Cytoplasm</location>
    </subcellularLocation>
</comment>
<dbReference type="PANTHER" id="PTHR32182:SF0">
    <property type="entry name" value="DNA REPLICATION AND REPAIR PROTEIN RECF"/>
    <property type="match status" value="1"/>
</dbReference>
<dbReference type="InterPro" id="IPR018078">
    <property type="entry name" value="DNA-binding_RecF_CS"/>
</dbReference>
<dbReference type="HAMAP" id="MF_00365">
    <property type="entry name" value="RecF"/>
    <property type="match status" value="1"/>
</dbReference>
<dbReference type="InterPro" id="IPR003395">
    <property type="entry name" value="RecF/RecN/SMC_N"/>
</dbReference>
<organism evidence="15 16">
    <name type="scientific">Acidiferrimicrobium australe</name>
    <dbReference type="NCBI Taxonomy" id="2664430"/>
    <lineage>
        <taxon>Bacteria</taxon>
        <taxon>Bacillati</taxon>
        <taxon>Actinomycetota</taxon>
        <taxon>Acidimicrobiia</taxon>
        <taxon>Acidimicrobiales</taxon>
        <taxon>Acidimicrobiaceae</taxon>
        <taxon>Acidiferrimicrobium</taxon>
    </lineage>
</organism>
<keyword evidence="9 12" id="KW-0238">DNA-binding</keyword>
<evidence type="ECO:0000256" key="13">
    <source>
        <dbReference type="RuleBase" id="RU000578"/>
    </source>
</evidence>
<dbReference type="InterPro" id="IPR027417">
    <property type="entry name" value="P-loop_NTPase"/>
</dbReference>
<protein>
    <recommendedName>
        <fullName evidence="3 12">DNA replication and repair protein RecF</fullName>
    </recommendedName>
</protein>
<comment type="function">
    <text evidence="11 12 13">The RecF protein is involved in DNA metabolism; it is required for DNA replication and normal SOS inducibility. RecF binds preferentially to single-stranded, linear DNA. It also seems to bind ATP.</text>
</comment>
<evidence type="ECO:0000256" key="8">
    <source>
        <dbReference type="ARBA" id="ARBA00022840"/>
    </source>
</evidence>
<dbReference type="Gene3D" id="1.20.1050.90">
    <property type="entry name" value="RecF/RecN/SMC, N-terminal domain"/>
    <property type="match status" value="1"/>
</dbReference>
<dbReference type="Gene3D" id="3.40.50.300">
    <property type="entry name" value="P-loop containing nucleotide triphosphate hydrolases"/>
    <property type="match status" value="1"/>
</dbReference>
<name>A0ABW9QRW6_9ACTN</name>
<comment type="caution">
    <text evidence="15">The sequence shown here is derived from an EMBL/GenBank/DDBJ whole genome shotgun (WGS) entry which is preliminary data.</text>
</comment>
<evidence type="ECO:0000256" key="4">
    <source>
        <dbReference type="ARBA" id="ARBA00022490"/>
    </source>
</evidence>
<keyword evidence="16" id="KW-1185">Reference proteome</keyword>
<dbReference type="InterPro" id="IPR042174">
    <property type="entry name" value="RecF_2"/>
</dbReference>
<evidence type="ECO:0000256" key="3">
    <source>
        <dbReference type="ARBA" id="ARBA00020170"/>
    </source>
</evidence>
<keyword evidence="10 12" id="KW-0234">DNA repair</keyword>
<evidence type="ECO:0000256" key="9">
    <source>
        <dbReference type="ARBA" id="ARBA00023125"/>
    </source>
</evidence>
<evidence type="ECO:0000256" key="6">
    <source>
        <dbReference type="ARBA" id="ARBA00022741"/>
    </source>
</evidence>
<evidence type="ECO:0000256" key="1">
    <source>
        <dbReference type="ARBA" id="ARBA00004496"/>
    </source>
</evidence>
<comment type="similarity">
    <text evidence="2 12 13">Belongs to the RecF family.</text>
</comment>
<keyword evidence="4 12" id="KW-0963">Cytoplasm</keyword>
<evidence type="ECO:0000313" key="16">
    <source>
        <dbReference type="Proteomes" id="UP000437736"/>
    </source>
</evidence>